<evidence type="ECO:0000313" key="8">
    <source>
        <dbReference type="EnsemblMetazoa" id="XP_014260158.1"/>
    </source>
</evidence>
<keyword evidence="9" id="KW-1185">Reference proteome</keyword>
<dbReference type="EnsemblMetazoa" id="XM_014404672.2">
    <property type="protein sequence ID" value="XP_014260158.1"/>
    <property type="gene ID" value="LOC106672884"/>
</dbReference>
<evidence type="ECO:0000256" key="3">
    <source>
        <dbReference type="ARBA" id="ARBA00022692"/>
    </source>
</evidence>
<dbReference type="GO" id="GO:0006950">
    <property type="term" value="P:response to stress"/>
    <property type="evidence" value="ECO:0007669"/>
    <property type="project" value="UniProtKB-ARBA"/>
</dbReference>
<reference evidence="8" key="1">
    <citation type="submission" date="2022-01" db="UniProtKB">
        <authorList>
            <consortium name="EnsemblMetazoa"/>
        </authorList>
    </citation>
    <scope>IDENTIFICATION</scope>
</reference>
<keyword evidence="4 7" id="KW-0256">Endoplasmic reticulum</keyword>
<dbReference type="InterPro" id="IPR035952">
    <property type="entry name" value="Rhomboid-like_sf"/>
</dbReference>
<evidence type="ECO:0000256" key="6">
    <source>
        <dbReference type="ARBA" id="ARBA00023136"/>
    </source>
</evidence>
<evidence type="ECO:0000313" key="9">
    <source>
        <dbReference type="Proteomes" id="UP000494040"/>
    </source>
</evidence>
<gene>
    <name evidence="8" type="primary">106672884</name>
</gene>
<keyword evidence="3 7" id="KW-0812">Transmembrane</keyword>
<evidence type="ECO:0000256" key="1">
    <source>
        <dbReference type="ARBA" id="ARBA00004477"/>
    </source>
</evidence>
<keyword evidence="5 7" id="KW-1133">Transmembrane helix</keyword>
<evidence type="ECO:0000256" key="7">
    <source>
        <dbReference type="RuleBase" id="RU363059"/>
    </source>
</evidence>
<dbReference type="SUPFAM" id="SSF144091">
    <property type="entry name" value="Rhomboid-like"/>
    <property type="match status" value="1"/>
</dbReference>
<comment type="similarity">
    <text evidence="2 7">Belongs to the derlin family.</text>
</comment>
<comment type="function">
    <text evidence="7">May be involved in the degradation of misfolded endoplasmic reticulum (ER) luminal proteins.</text>
</comment>
<keyword evidence="6 7" id="KW-0472">Membrane</keyword>
<name>A0A8I6SFU5_CIMLE</name>
<feature type="transmembrane region" description="Helical" evidence="7">
    <location>
        <begin position="153"/>
        <end position="186"/>
    </location>
</feature>
<dbReference type="InterPro" id="IPR007599">
    <property type="entry name" value="DER1"/>
</dbReference>
<protein>
    <recommendedName>
        <fullName evidence="7">Derlin</fullName>
    </recommendedName>
</protein>
<dbReference type="PANTHER" id="PTHR11009">
    <property type="entry name" value="DER1-LIKE PROTEIN, DERLIN"/>
    <property type="match status" value="1"/>
</dbReference>
<accession>A0A8I6SFU5</accession>
<dbReference type="AlphaFoldDB" id="A0A8I6SFU5"/>
<feature type="transmembrane region" description="Helical" evidence="7">
    <location>
        <begin position="100"/>
        <end position="133"/>
    </location>
</feature>
<dbReference type="GO" id="GO:0005789">
    <property type="term" value="C:endoplasmic reticulum membrane"/>
    <property type="evidence" value="ECO:0007669"/>
    <property type="project" value="UniProtKB-SubCell"/>
</dbReference>
<dbReference type="KEGG" id="clec:106672884"/>
<dbReference type="OMA" id="LWRCVTS"/>
<evidence type="ECO:0000256" key="2">
    <source>
        <dbReference type="ARBA" id="ARBA00008917"/>
    </source>
</evidence>
<evidence type="ECO:0000256" key="4">
    <source>
        <dbReference type="ARBA" id="ARBA00022824"/>
    </source>
</evidence>
<evidence type="ECO:0000256" key="5">
    <source>
        <dbReference type="ARBA" id="ARBA00022989"/>
    </source>
</evidence>
<dbReference type="Pfam" id="PF04511">
    <property type="entry name" value="DER1"/>
    <property type="match status" value="1"/>
</dbReference>
<sequence>MSDIGVWFRSLPIFTRSWLSLTFAFTLLGRFGILRAYQLTLSYDHIVKYFQIWRPFTALFFYPLSPVTGFHFIINCYFLYMYSIRLETGQFFGRPADYLFLLVFNWLVCVVIGLLVQISVLMDPMVLSILYIWCQLNRDVVISFWFGSRFKAMYLPWVLLAFNSIVMGGGVMELCGIIVGHIYFFLMFKYPQEFGGPQLLSTPQIFYDWFPSVRSSNEGFGRPPDGSPRGYNWGQGHVLGAQ</sequence>
<organism evidence="8 9">
    <name type="scientific">Cimex lectularius</name>
    <name type="common">Bed bug</name>
    <name type="synonym">Acanthia lectularia</name>
    <dbReference type="NCBI Taxonomy" id="79782"/>
    <lineage>
        <taxon>Eukaryota</taxon>
        <taxon>Metazoa</taxon>
        <taxon>Ecdysozoa</taxon>
        <taxon>Arthropoda</taxon>
        <taxon>Hexapoda</taxon>
        <taxon>Insecta</taxon>
        <taxon>Pterygota</taxon>
        <taxon>Neoptera</taxon>
        <taxon>Paraneoptera</taxon>
        <taxon>Hemiptera</taxon>
        <taxon>Heteroptera</taxon>
        <taxon>Panheteroptera</taxon>
        <taxon>Cimicomorpha</taxon>
        <taxon>Cimicidae</taxon>
        <taxon>Cimex</taxon>
    </lineage>
</organism>
<dbReference type="Proteomes" id="UP000494040">
    <property type="component" value="Unassembled WGS sequence"/>
</dbReference>
<dbReference type="OrthoDB" id="19102at2759"/>
<comment type="subcellular location">
    <subcellularLocation>
        <location evidence="1 7">Endoplasmic reticulum membrane</location>
        <topology evidence="1 7">Multi-pass membrane protein</topology>
    </subcellularLocation>
</comment>
<feature type="transmembrane region" description="Helical" evidence="7">
    <location>
        <begin position="60"/>
        <end position="80"/>
    </location>
</feature>
<comment type="caution">
    <text evidence="7">Lacks conserved residue(s) required for the propagation of feature annotation.</text>
</comment>
<proteinExistence type="inferred from homology"/>